<evidence type="ECO:0000313" key="2">
    <source>
        <dbReference type="Proteomes" id="UP001148629"/>
    </source>
</evidence>
<sequence>MSGTENENEQLPALPADFTPEWFSSKLGHKVKSVENTRNIWGTASKLFYTLTYEDESTEERPQHICVKGVFDPDMIEKQPWTVSWRLPWTT</sequence>
<organism evidence="1 2">
    <name type="scientific">Fusarium decemcellulare</name>
    <dbReference type="NCBI Taxonomy" id="57161"/>
    <lineage>
        <taxon>Eukaryota</taxon>
        <taxon>Fungi</taxon>
        <taxon>Dikarya</taxon>
        <taxon>Ascomycota</taxon>
        <taxon>Pezizomycotina</taxon>
        <taxon>Sordariomycetes</taxon>
        <taxon>Hypocreomycetidae</taxon>
        <taxon>Hypocreales</taxon>
        <taxon>Nectriaceae</taxon>
        <taxon>Fusarium</taxon>
        <taxon>Fusarium decemcellulare species complex</taxon>
    </lineage>
</organism>
<keyword evidence="2" id="KW-1185">Reference proteome</keyword>
<protein>
    <submittedName>
        <fullName evidence="1">Uncharacterized protein</fullName>
    </submittedName>
</protein>
<comment type="caution">
    <text evidence="1">The sequence shown here is derived from an EMBL/GenBank/DDBJ whole genome shotgun (WGS) entry which is preliminary data.</text>
</comment>
<gene>
    <name evidence="1" type="ORF">NM208_g180</name>
</gene>
<evidence type="ECO:0000313" key="1">
    <source>
        <dbReference type="EMBL" id="KAJ3550024.1"/>
    </source>
</evidence>
<name>A0ACC1T0Z8_9HYPO</name>
<dbReference type="EMBL" id="JANRMS010000009">
    <property type="protein sequence ID" value="KAJ3550024.1"/>
    <property type="molecule type" value="Genomic_DNA"/>
</dbReference>
<accession>A0ACC1T0Z8</accession>
<reference evidence="1" key="1">
    <citation type="submission" date="2022-08" db="EMBL/GenBank/DDBJ databases">
        <title>Genome Sequence of Fusarium decemcellulare.</title>
        <authorList>
            <person name="Buettner E."/>
        </authorList>
    </citation>
    <scope>NUCLEOTIDE SEQUENCE</scope>
    <source>
        <strain evidence="1">Babe19</strain>
    </source>
</reference>
<dbReference type="Proteomes" id="UP001148629">
    <property type="component" value="Unassembled WGS sequence"/>
</dbReference>
<proteinExistence type="predicted"/>